<name>A0ABD1P5K7_9LAMI</name>
<evidence type="ECO:0000256" key="2">
    <source>
        <dbReference type="SAM" id="Phobius"/>
    </source>
</evidence>
<reference evidence="4" key="1">
    <citation type="submission" date="2024-07" db="EMBL/GenBank/DDBJ databases">
        <title>Two chromosome-level genome assemblies of Korean endemic species Abeliophyllum distichum and Forsythia ovata (Oleaceae).</title>
        <authorList>
            <person name="Jang H."/>
        </authorList>
    </citation>
    <scope>NUCLEOTIDE SEQUENCE [LARGE SCALE GENOMIC DNA]</scope>
</reference>
<feature type="region of interest" description="Disordered" evidence="1">
    <location>
        <begin position="31"/>
        <end position="61"/>
    </location>
</feature>
<organism evidence="3 4">
    <name type="scientific">Forsythia ovata</name>
    <dbReference type="NCBI Taxonomy" id="205694"/>
    <lineage>
        <taxon>Eukaryota</taxon>
        <taxon>Viridiplantae</taxon>
        <taxon>Streptophyta</taxon>
        <taxon>Embryophyta</taxon>
        <taxon>Tracheophyta</taxon>
        <taxon>Spermatophyta</taxon>
        <taxon>Magnoliopsida</taxon>
        <taxon>eudicotyledons</taxon>
        <taxon>Gunneridae</taxon>
        <taxon>Pentapetalae</taxon>
        <taxon>asterids</taxon>
        <taxon>lamiids</taxon>
        <taxon>Lamiales</taxon>
        <taxon>Oleaceae</taxon>
        <taxon>Forsythieae</taxon>
        <taxon>Forsythia</taxon>
    </lineage>
</organism>
<comment type="caution">
    <text evidence="3">The sequence shown here is derived from an EMBL/GenBank/DDBJ whole genome shotgun (WGS) entry which is preliminary data.</text>
</comment>
<dbReference type="InterPro" id="IPR051415">
    <property type="entry name" value="LAAT-1"/>
</dbReference>
<dbReference type="AlphaFoldDB" id="A0ABD1P5K7"/>
<keyword evidence="2" id="KW-0812">Transmembrane</keyword>
<feature type="transmembrane region" description="Helical" evidence="2">
    <location>
        <begin position="117"/>
        <end position="141"/>
    </location>
</feature>
<sequence length="142" mass="15746">MDGRGSQLRGCDHHVSARSLAGSGSSPMNQCYIKARSGPPALEHDSDSSSEEEDQSFLPSSNYKPVIVSQHRNIPRIPRLEEALQENAYGEWLGWLMAAIYMGGRIPQIWLSGLNPLMFVFALIANATYVGRFFTLLSLFLT</sequence>
<keyword evidence="4" id="KW-1185">Reference proteome</keyword>
<evidence type="ECO:0000256" key="1">
    <source>
        <dbReference type="SAM" id="MobiDB-lite"/>
    </source>
</evidence>
<protein>
    <submittedName>
        <fullName evidence="3">PQ-loop repeat family protein/transmembrane family protein</fullName>
    </submittedName>
</protein>
<keyword evidence="2" id="KW-1133">Transmembrane helix</keyword>
<accession>A0ABD1P5K7</accession>
<proteinExistence type="predicted"/>
<dbReference type="EMBL" id="JBFOLJ010000024">
    <property type="protein sequence ID" value="KAL2459152.1"/>
    <property type="molecule type" value="Genomic_DNA"/>
</dbReference>
<gene>
    <name evidence="3" type="ORF">Fot_55170</name>
</gene>
<dbReference type="PANTHER" id="PTHR16201:SF45">
    <property type="entry name" value="PQ-LOOP REPEAT FAMILY PROTEIN _ TRANSMEMBRANE FAMILY PROTEIN"/>
    <property type="match status" value="1"/>
</dbReference>
<evidence type="ECO:0000313" key="3">
    <source>
        <dbReference type="EMBL" id="KAL2459152.1"/>
    </source>
</evidence>
<dbReference type="Proteomes" id="UP001604277">
    <property type="component" value="Unassembled WGS sequence"/>
</dbReference>
<evidence type="ECO:0000313" key="4">
    <source>
        <dbReference type="Proteomes" id="UP001604277"/>
    </source>
</evidence>
<dbReference type="PANTHER" id="PTHR16201">
    <property type="entry name" value="SEVEN TRANSMEMBRANE PROTEIN 1-RELATED"/>
    <property type="match status" value="1"/>
</dbReference>
<keyword evidence="2" id="KW-0472">Membrane</keyword>